<name>A0AA91JCX8_9BACT</name>
<comment type="caution">
    <text evidence="2">The sequence shown here is derived from an EMBL/GenBank/DDBJ whole genome shotgun (WGS) entry which is preliminary data.</text>
</comment>
<evidence type="ECO:0000313" key="2">
    <source>
        <dbReference type="EMBL" id="OCX42414.1"/>
    </source>
</evidence>
<evidence type="ECO:0000313" key="3">
    <source>
        <dbReference type="Proteomes" id="UP000094873"/>
    </source>
</evidence>
<keyword evidence="1" id="KW-0812">Transmembrane</keyword>
<dbReference type="Proteomes" id="UP000094873">
    <property type="component" value="Unassembled WGS sequence"/>
</dbReference>
<dbReference type="EMBL" id="LXSU01000129">
    <property type="protein sequence ID" value="OCX42414.1"/>
    <property type="molecule type" value="Genomic_DNA"/>
</dbReference>
<feature type="transmembrane region" description="Helical" evidence="1">
    <location>
        <begin position="55"/>
        <end position="78"/>
    </location>
</feature>
<keyword evidence="1" id="KW-1133">Transmembrane helix</keyword>
<organism evidence="2 3">
    <name type="scientific">Campylobacter ornithocola</name>
    <dbReference type="NCBI Taxonomy" id="1848766"/>
    <lineage>
        <taxon>Bacteria</taxon>
        <taxon>Pseudomonadati</taxon>
        <taxon>Campylobacterota</taxon>
        <taxon>Epsilonproteobacteria</taxon>
        <taxon>Campylobacterales</taxon>
        <taxon>Campylobacteraceae</taxon>
        <taxon>Campylobacter</taxon>
    </lineage>
</organism>
<protein>
    <recommendedName>
        <fullName evidence="4">LTA synthase family protein</fullName>
    </recommendedName>
</protein>
<evidence type="ECO:0008006" key="4">
    <source>
        <dbReference type="Google" id="ProtNLM"/>
    </source>
</evidence>
<keyword evidence="1" id="KW-0472">Membrane</keyword>
<evidence type="ECO:0000256" key="1">
    <source>
        <dbReference type="SAM" id="Phobius"/>
    </source>
</evidence>
<dbReference type="RefSeq" id="WP_066008465.1">
    <property type="nucleotide sequence ID" value="NZ_CP053848.1"/>
</dbReference>
<feature type="transmembrane region" description="Helical" evidence="1">
    <location>
        <begin position="6"/>
        <end position="25"/>
    </location>
</feature>
<accession>A0AA91JCX8</accession>
<gene>
    <name evidence="2" type="ORF">A7X81_04865</name>
</gene>
<sequence>MKKILTQIIVFCFLFISIFSINRLLMQNGFISQKIIQSNFYDIVKMYFYGIYHDIRFLSIAFLPLLICGFLALIFSYLNYKKVTFTGGGI</sequence>
<proteinExistence type="predicted"/>
<keyword evidence="3" id="KW-1185">Reference proteome</keyword>
<dbReference type="AlphaFoldDB" id="A0AA91JCX8"/>
<reference evidence="2 3" key="1">
    <citation type="submission" date="2016-05" db="EMBL/GenBank/DDBJ databases">
        <authorList>
            <person name="Caceres A."/>
            <person name="Munoz I."/>
            <person name="Iraola G."/>
            <person name="Diaz-Viraque F."/>
            <person name="Greif G."/>
            <person name="Collado L."/>
        </authorList>
    </citation>
    <scope>NUCLEOTIDE SEQUENCE [LARGE SCALE GENOMIC DNA]</scope>
    <source>
        <strain evidence="2 3">WBE38</strain>
    </source>
</reference>